<reference evidence="2 3" key="1">
    <citation type="submission" date="2015-05" db="EMBL/GenBank/DDBJ databases">
        <title>Complete genome sequence of a sulfur-oxidizing gammaproteobacterium strain HA5.</title>
        <authorList>
            <person name="Miura A."/>
            <person name="Kojima H."/>
            <person name="Fukui M."/>
        </authorList>
    </citation>
    <scope>NUCLEOTIDE SEQUENCE [LARGE SCALE GENOMIC DNA]</scope>
    <source>
        <strain evidence="2 3">HA5</strain>
    </source>
</reference>
<gene>
    <name evidence="2" type="ORF">SCL_0602</name>
</gene>
<dbReference type="RefSeq" id="WP_096359840.1">
    <property type="nucleotide sequence ID" value="NZ_AP014879.1"/>
</dbReference>
<accession>A0A1B4XDP0</accession>
<keyword evidence="1" id="KW-0472">Membrane</keyword>
<evidence type="ECO:0000313" key="2">
    <source>
        <dbReference type="EMBL" id="BAV32924.1"/>
    </source>
</evidence>
<dbReference type="KEGG" id="slim:SCL_0602"/>
<sequence length="283" mass="31696">MFMSNPFAELSAQIPVAVMQGYIILMVLLVVGGTMLDMMHKKSAQYFFENAKKAKKSAKRSVGIGEKTSIAVKVLANEVLTSGEFCNVRRRLSHLLTMYGFVIFVATTAIMIFGYPTPATPAPSILPQLWHIGAIMLCLGGYWFWFFIRVDVSAEGLTWWRFERADLFIVSLLTTATFALAWSFTQSNGVAGWSTLFFVLFIISSTTLFGSVLWSKFAHMFFKPAAAFQKRVTRADGSRENLPAEYDLTDPAVQAKFPDIPEYMGKNPAYMGHGIKRESADHY</sequence>
<proteinExistence type="predicted"/>
<dbReference type="Proteomes" id="UP000243180">
    <property type="component" value="Chromosome"/>
</dbReference>
<feature type="transmembrane region" description="Helical" evidence="1">
    <location>
        <begin position="96"/>
        <end position="116"/>
    </location>
</feature>
<feature type="transmembrane region" description="Helical" evidence="1">
    <location>
        <begin position="167"/>
        <end position="184"/>
    </location>
</feature>
<dbReference type="AlphaFoldDB" id="A0A1B4XDP0"/>
<dbReference type="OrthoDB" id="9775193at2"/>
<dbReference type="EMBL" id="AP014879">
    <property type="protein sequence ID" value="BAV32924.1"/>
    <property type="molecule type" value="Genomic_DNA"/>
</dbReference>
<dbReference type="InParanoid" id="A0A1B4XDP0"/>
<evidence type="ECO:0000256" key="1">
    <source>
        <dbReference type="SAM" id="Phobius"/>
    </source>
</evidence>
<feature type="transmembrane region" description="Helical" evidence="1">
    <location>
        <begin position="190"/>
        <end position="214"/>
    </location>
</feature>
<keyword evidence="1" id="KW-1133">Transmembrane helix</keyword>
<name>A0A1B4XDP0_9GAMM</name>
<feature type="transmembrane region" description="Helical" evidence="1">
    <location>
        <begin position="128"/>
        <end position="147"/>
    </location>
</feature>
<feature type="transmembrane region" description="Helical" evidence="1">
    <location>
        <begin position="12"/>
        <end position="36"/>
    </location>
</feature>
<evidence type="ECO:0000313" key="3">
    <source>
        <dbReference type="Proteomes" id="UP000243180"/>
    </source>
</evidence>
<organism evidence="2 3">
    <name type="scientific">Sulfuricaulis limicola</name>
    <dbReference type="NCBI Taxonomy" id="1620215"/>
    <lineage>
        <taxon>Bacteria</taxon>
        <taxon>Pseudomonadati</taxon>
        <taxon>Pseudomonadota</taxon>
        <taxon>Gammaproteobacteria</taxon>
        <taxon>Acidiferrobacterales</taxon>
        <taxon>Acidiferrobacteraceae</taxon>
        <taxon>Sulfuricaulis</taxon>
    </lineage>
</organism>
<keyword evidence="3" id="KW-1185">Reference proteome</keyword>
<protein>
    <submittedName>
        <fullName evidence="2">Adenylylsulfate reductase</fullName>
    </submittedName>
</protein>
<keyword evidence="1" id="KW-0812">Transmembrane</keyword>